<accession>A0A1Q9DUG4</accession>
<proteinExistence type="predicted"/>
<gene>
    <name evidence="2" type="ORF">AK812_SmicGene18709</name>
</gene>
<dbReference type="Proteomes" id="UP000186817">
    <property type="component" value="Unassembled WGS sequence"/>
</dbReference>
<evidence type="ECO:0000256" key="1">
    <source>
        <dbReference type="SAM" id="MobiDB-lite"/>
    </source>
</evidence>
<organism evidence="2 3">
    <name type="scientific">Symbiodinium microadriaticum</name>
    <name type="common">Dinoflagellate</name>
    <name type="synonym">Zooxanthella microadriatica</name>
    <dbReference type="NCBI Taxonomy" id="2951"/>
    <lineage>
        <taxon>Eukaryota</taxon>
        <taxon>Sar</taxon>
        <taxon>Alveolata</taxon>
        <taxon>Dinophyceae</taxon>
        <taxon>Suessiales</taxon>
        <taxon>Symbiodiniaceae</taxon>
        <taxon>Symbiodinium</taxon>
    </lineage>
</organism>
<evidence type="ECO:0000313" key="2">
    <source>
        <dbReference type="EMBL" id="OLP98809.1"/>
    </source>
</evidence>
<name>A0A1Q9DUG4_SYMMI</name>
<dbReference type="EMBL" id="LSRX01000385">
    <property type="protein sequence ID" value="OLP98809.1"/>
    <property type="molecule type" value="Genomic_DNA"/>
</dbReference>
<dbReference type="AlphaFoldDB" id="A0A1Q9DUG4"/>
<evidence type="ECO:0000313" key="3">
    <source>
        <dbReference type="Proteomes" id="UP000186817"/>
    </source>
</evidence>
<comment type="caution">
    <text evidence="2">The sequence shown here is derived from an EMBL/GenBank/DDBJ whole genome shotgun (WGS) entry which is preliminary data.</text>
</comment>
<feature type="region of interest" description="Disordered" evidence="1">
    <location>
        <begin position="244"/>
        <end position="267"/>
    </location>
</feature>
<keyword evidence="3" id="KW-1185">Reference proteome</keyword>
<reference evidence="2 3" key="1">
    <citation type="submission" date="2016-02" db="EMBL/GenBank/DDBJ databases">
        <title>Genome analysis of coral dinoflagellate symbionts highlights evolutionary adaptations to a symbiotic lifestyle.</title>
        <authorList>
            <person name="Aranda M."/>
            <person name="Li Y."/>
            <person name="Liew Y.J."/>
            <person name="Baumgarten S."/>
            <person name="Simakov O."/>
            <person name="Wilson M."/>
            <person name="Piel J."/>
            <person name="Ashoor H."/>
            <person name="Bougouffa S."/>
            <person name="Bajic V.B."/>
            <person name="Ryu T."/>
            <person name="Ravasi T."/>
            <person name="Bayer T."/>
            <person name="Micklem G."/>
            <person name="Kim H."/>
            <person name="Bhak J."/>
            <person name="Lajeunesse T.C."/>
            <person name="Voolstra C.R."/>
        </authorList>
    </citation>
    <scope>NUCLEOTIDE SEQUENCE [LARGE SCALE GENOMIC DNA]</scope>
    <source>
        <strain evidence="2 3">CCMP2467</strain>
    </source>
</reference>
<protein>
    <submittedName>
        <fullName evidence="2">Uncharacterized protein</fullName>
    </submittedName>
</protein>
<sequence length="759" mass="82709">MVKIFEPAVEKRECVLGAITRSTFAGARGREFCFVWALALPFSSRGQFPELFLKLQDESVRRQLKINAYGLSAPSMEEVFLKASSAGSMRRAFTDKCAEKVGGRSSRIRAAPTSDTWTLPSTLHEQLVTHPANGSLSFYRVLEYLASSDPNAPQTPTLIQYIGWSTALIELNQSRFEKYKSFAERMDYAFLLITFWLSGLCCTRFVEGSTLSTVDEVVEAYNSIMKKFVMKATGYANETAYNEAKETGNTETDEGNPPPGLSKGNEDTTKIEDLGINIQVPMQAGTTNFELNHEEVYYQEALSYFASRIECAVGLSARGVDYFFATGSLESLWYGTSGKTPIELTMGKISAAVSGAFKTVCENFNKPDVLGAARITALKVIKPLFRSVLKVPPPSDPDVCKYKLVSGFCSRACFGLYVLKSAGLPVDAIRVNRTAIAPIGLLTPLYKTDEGLAPKALSGVCLGDLGKAFDSTPAEVQRGAATYLTINSATSNDRSDIAHVFLGGSKSSKRDFLIFEAIDLAFTRNLLGFLEPSALAVATESTERLRSNSLGFSAIGWALSVPKPNIRTTSTALVAAARELAAVQQSEFASSPIALSVIFADKSTQAKLKPSESVINALARGKKRIASMAITARVSISDIESGKAKEVQEAEMEKRKQGGLKRALADLGVSLNAVNDFRDKMAVTKEHKRKVDANNQYFLANPTGTLADAPYPKLLSEQELLQAQAEEMRNARTFFFAMRRGISGNPGPEEDDREAIMVD</sequence>